<feature type="transmembrane region" description="Helical" evidence="6">
    <location>
        <begin position="565"/>
        <end position="586"/>
    </location>
</feature>
<feature type="transmembrane region" description="Helical" evidence="6">
    <location>
        <begin position="480"/>
        <end position="503"/>
    </location>
</feature>
<feature type="transmembrane region" description="Helical" evidence="6">
    <location>
        <begin position="407"/>
        <end position="431"/>
    </location>
</feature>
<dbReference type="AlphaFoldDB" id="A0A916UWN2"/>
<evidence type="ECO:0000256" key="5">
    <source>
        <dbReference type="SAM" id="MobiDB-lite"/>
    </source>
</evidence>
<keyword evidence="3 6" id="KW-1133">Transmembrane helix</keyword>
<feature type="transmembrane region" description="Helical" evidence="6">
    <location>
        <begin position="320"/>
        <end position="337"/>
    </location>
</feature>
<evidence type="ECO:0000313" key="10">
    <source>
        <dbReference type="Proteomes" id="UP000637423"/>
    </source>
</evidence>
<evidence type="ECO:0000313" key="9">
    <source>
        <dbReference type="EMBL" id="GGC91559.1"/>
    </source>
</evidence>
<feature type="transmembrane region" description="Helical" evidence="6">
    <location>
        <begin position="523"/>
        <end position="544"/>
    </location>
</feature>
<evidence type="ECO:0000256" key="2">
    <source>
        <dbReference type="ARBA" id="ARBA00022692"/>
    </source>
</evidence>
<feature type="transmembrane region" description="Helical" evidence="6">
    <location>
        <begin position="110"/>
        <end position="130"/>
    </location>
</feature>
<evidence type="ECO:0000256" key="4">
    <source>
        <dbReference type="ARBA" id="ARBA00023136"/>
    </source>
</evidence>
<evidence type="ECO:0000259" key="8">
    <source>
        <dbReference type="Pfam" id="PF12698"/>
    </source>
</evidence>
<dbReference type="GO" id="GO:0008237">
    <property type="term" value="F:metallopeptidase activity"/>
    <property type="evidence" value="ECO:0007669"/>
    <property type="project" value="InterPro"/>
</dbReference>
<keyword evidence="10" id="KW-1185">Reference proteome</keyword>
<dbReference type="InterPro" id="IPR014782">
    <property type="entry name" value="Peptidase_M1_dom"/>
</dbReference>
<feature type="transmembrane region" description="Helical" evidence="6">
    <location>
        <begin position="178"/>
        <end position="195"/>
    </location>
</feature>
<gene>
    <name evidence="9" type="ORF">GCM10011396_43550</name>
</gene>
<dbReference type="InterPro" id="IPR027268">
    <property type="entry name" value="Peptidase_M4/M1_CTD_sf"/>
</dbReference>
<accession>A0A916UWN2</accession>
<feature type="transmembrane region" description="Helical" evidence="6">
    <location>
        <begin position="20"/>
        <end position="47"/>
    </location>
</feature>
<dbReference type="SUPFAM" id="SSF55486">
    <property type="entry name" value="Metalloproteases ('zincins'), catalytic domain"/>
    <property type="match status" value="1"/>
</dbReference>
<feature type="transmembrane region" description="Helical" evidence="6">
    <location>
        <begin position="59"/>
        <end position="78"/>
    </location>
</feature>
<dbReference type="Proteomes" id="UP000637423">
    <property type="component" value="Unassembled WGS sequence"/>
</dbReference>
<organism evidence="9 10">
    <name type="scientific">Undibacterium terreum</name>
    <dbReference type="NCBI Taxonomy" id="1224302"/>
    <lineage>
        <taxon>Bacteria</taxon>
        <taxon>Pseudomonadati</taxon>
        <taxon>Pseudomonadota</taxon>
        <taxon>Betaproteobacteria</taxon>
        <taxon>Burkholderiales</taxon>
        <taxon>Oxalobacteraceae</taxon>
        <taxon>Undibacterium</taxon>
    </lineage>
</organism>
<dbReference type="RefSeq" id="WP_188568236.1">
    <property type="nucleotide sequence ID" value="NZ_BMED01000005.1"/>
</dbReference>
<proteinExistence type="predicted"/>
<dbReference type="Pfam" id="PF12730">
    <property type="entry name" value="ABC2_membrane_4"/>
    <property type="match status" value="1"/>
</dbReference>
<feature type="transmembrane region" description="Helical" evidence="6">
    <location>
        <begin position="247"/>
        <end position="266"/>
    </location>
</feature>
<feature type="transmembrane region" description="Helical" evidence="6">
    <location>
        <begin position="357"/>
        <end position="377"/>
    </location>
</feature>
<dbReference type="Gene3D" id="1.10.390.10">
    <property type="entry name" value="Neutral Protease Domain 2"/>
    <property type="match status" value="1"/>
</dbReference>
<feature type="transmembrane region" description="Helical" evidence="6">
    <location>
        <begin position="451"/>
        <end position="468"/>
    </location>
</feature>
<evidence type="ECO:0000256" key="1">
    <source>
        <dbReference type="ARBA" id="ARBA00004141"/>
    </source>
</evidence>
<protein>
    <recommendedName>
        <fullName evidence="11">Peptidase M1 membrane alanine aminopeptidase domain-containing protein</fullName>
    </recommendedName>
</protein>
<dbReference type="GO" id="GO:0008270">
    <property type="term" value="F:zinc ion binding"/>
    <property type="evidence" value="ECO:0007669"/>
    <property type="project" value="InterPro"/>
</dbReference>
<feature type="compositionally biased region" description="Basic and acidic residues" evidence="5">
    <location>
        <begin position="747"/>
        <end position="770"/>
    </location>
</feature>
<feature type="transmembrane region" description="Helical" evidence="6">
    <location>
        <begin position="150"/>
        <end position="171"/>
    </location>
</feature>
<keyword evidence="2 6" id="KW-0812">Transmembrane</keyword>
<reference evidence="9" key="2">
    <citation type="submission" date="2020-09" db="EMBL/GenBank/DDBJ databases">
        <authorList>
            <person name="Sun Q."/>
            <person name="Zhou Y."/>
        </authorList>
    </citation>
    <scope>NUCLEOTIDE SEQUENCE</scope>
    <source>
        <strain evidence="9">CGMCC 1.10998</strain>
    </source>
</reference>
<dbReference type="InterPro" id="IPR013525">
    <property type="entry name" value="ABC2_TM"/>
</dbReference>
<comment type="subcellular location">
    <subcellularLocation>
        <location evidence="1">Membrane</location>
        <topology evidence="1">Multi-pass membrane protein</topology>
    </subcellularLocation>
</comment>
<comment type="caution">
    <text evidence="9">The sequence shown here is derived from an EMBL/GenBank/DDBJ whole genome shotgun (WGS) entry which is preliminary data.</text>
</comment>
<evidence type="ECO:0000259" key="7">
    <source>
        <dbReference type="Pfam" id="PF01433"/>
    </source>
</evidence>
<reference evidence="9" key="1">
    <citation type="journal article" date="2014" name="Int. J. Syst. Evol. Microbiol.">
        <title>Complete genome sequence of Corynebacterium casei LMG S-19264T (=DSM 44701T), isolated from a smear-ripened cheese.</title>
        <authorList>
            <consortium name="US DOE Joint Genome Institute (JGI-PGF)"/>
            <person name="Walter F."/>
            <person name="Albersmeier A."/>
            <person name="Kalinowski J."/>
            <person name="Ruckert C."/>
        </authorList>
    </citation>
    <scope>NUCLEOTIDE SEQUENCE</scope>
    <source>
        <strain evidence="9">CGMCC 1.10998</strain>
    </source>
</reference>
<evidence type="ECO:0000256" key="3">
    <source>
        <dbReference type="ARBA" id="ARBA00022989"/>
    </source>
</evidence>
<feature type="domain" description="ABC-2 type transporter transmembrane" evidence="8">
    <location>
        <begin position="59"/>
        <end position="194"/>
    </location>
</feature>
<evidence type="ECO:0008006" key="11">
    <source>
        <dbReference type="Google" id="ProtNLM"/>
    </source>
</evidence>
<name>A0A916UWN2_9BURK</name>
<sequence>MFAILQFELRQRFTSISTYVYFLMFFALAMLWMAAAGGAFSGAVVSFGGKVSINAPVSVSQTITFLGYMGIVIVAAMMGRGVQQDAEHNIWHFFYTAPLKKYQYLGGRFLGAYLTLLAIFSSIGLGAWLGCYLPGIEANRLGPIIPGAYFLPYFFSIMPNFLVFGALFFMLGAVFKRMLPVYISSVVLLIGYMIAKSLGKDLDDRTLAALIDAFGSSAISRVTEYWSIAEKNHRLVPLQGLYLANRLIWLAIGACIFAIGYWRFSFTAINTSGKQKKTANEEVSSAPAQLVRAIPNFASRSLFQLFIKQSWLNLKETVKNVYFIVILLTGVLFMFAMSDNVGKMFGTTTYPVTYAVLQLLGGSFGLFILIITTFYAGELVWRERDARISQLLDALPVPNWLPLLSKLFALISLQAILLFIVMLCGMLIQLFQGFTHLQAGLYLKDLFIVHLPEYALVAVLAISLQVVINHKYAAHFAMILYYIAGIALPALGFEHPMFLYGTIPNVVYSDMNGYGHFLAKVYWFQFFWSGAAILLITLSMLLWVRGTTSDWRGRLRLASLNVTGATRLSILAGFVIFLGAGGILFYNLNILNHYQNSYDKQLDSAQYEKLYKQYETRLQPRIIDVNMNVDIYPERRSASIKGSYQLVNRGDAPIEEVFVNENDDANIINMQFDRASSQEIRDKRGFYSYKLRPALQPGEKMTLNFELGYAPKGILGLGGDSHVIGNGTFFNSGLMPQIGYQPGFELSDEKERSKHGLPARERMADRDDPKGLANNYISNDADWISFDATVSTSADQIAIAPGKLDKEWTENGRRYFHYTLDKPILNFYAFQSARYVVKRDKWQDVAIEIDYNKGHEYDLDRMIKGVQASLAYYTANFGPYQHKLVRIVEFPRYANFAQAFPNSIPYSESIGFIAKVDDKNPKDLDYPFYVTAHEVAHQWWAHQVVSGNTKGATVLSETLAQYSALMVMKQMYGDAKMRRFLRYELDGYLFGRSQERKKELPLARNENQPYIHYQKGSLVMYELQDQIGEDKVNAALRDVIAQYANKGAPYPNSRALVDALRKVTPQDRLYLIDDLFESITLFENRALSATAKAAAGGQYEVKLKISANKLKAGELGEEKEVALKDWIDIGVDDKDGKPLLRDRKYIDRKEMEFIMLVKGEPAKAGIDPDNKLIDHKPDDNLVKVDMQ</sequence>
<dbReference type="EMBL" id="BMED01000005">
    <property type="protein sequence ID" value="GGC91559.1"/>
    <property type="molecule type" value="Genomic_DNA"/>
</dbReference>
<evidence type="ECO:0000256" key="6">
    <source>
        <dbReference type="SAM" id="Phobius"/>
    </source>
</evidence>
<feature type="domain" description="Peptidase M1 membrane alanine aminopeptidase" evidence="7">
    <location>
        <begin position="870"/>
        <end position="1063"/>
    </location>
</feature>
<dbReference type="Pfam" id="PF12698">
    <property type="entry name" value="ABC2_membrane_3"/>
    <property type="match status" value="1"/>
</dbReference>
<feature type="region of interest" description="Disordered" evidence="5">
    <location>
        <begin position="747"/>
        <end position="771"/>
    </location>
</feature>
<dbReference type="Pfam" id="PF01433">
    <property type="entry name" value="Peptidase_M1"/>
    <property type="match status" value="1"/>
</dbReference>
<keyword evidence="4 6" id="KW-0472">Membrane</keyword>